<keyword evidence="1" id="KW-0472">Membrane</keyword>
<accession>A0A8J3X2F4</accession>
<evidence type="ECO:0000313" key="3">
    <source>
        <dbReference type="EMBL" id="GII21858.1"/>
    </source>
</evidence>
<keyword evidence="1" id="KW-1133">Transmembrane helix</keyword>
<organism evidence="3 4">
    <name type="scientific">Planosporangium mesophilum</name>
    <dbReference type="NCBI Taxonomy" id="689768"/>
    <lineage>
        <taxon>Bacteria</taxon>
        <taxon>Bacillati</taxon>
        <taxon>Actinomycetota</taxon>
        <taxon>Actinomycetes</taxon>
        <taxon>Micromonosporales</taxon>
        <taxon>Micromonosporaceae</taxon>
        <taxon>Planosporangium</taxon>
    </lineage>
</organism>
<dbReference type="InterPro" id="IPR012551">
    <property type="entry name" value="DUF1707_SHOCT-like"/>
</dbReference>
<reference evidence="3" key="1">
    <citation type="submission" date="2021-01" db="EMBL/GenBank/DDBJ databases">
        <title>Whole genome shotgun sequence of Planosporangium mesophilum NBRC 109066.</title>
        <authorList>
            <person name="Komaki H."/>
            <person name="Tamura T."/>
        </authorList>
    </citation>
    <scope>NUCLEOTIDE SEQUENCE</scope>
    <source>
        <strain evidence="3">NBRC 109066</strain>
    </source>
</reference>
<comment type="caution">
    <text evidence="3">The sequence shown here is derived from an EMBL/GenBank/DDBJ whole genome shotgun (WGS) entry which is preliminary data.</text>
</comment>
<dbReference type="Pfam" id="PF08044">
    <property type="entry name" value="DUF1707"/>
    <property type="match status" value="1"/>
</dbReference>
<dbReference type="RefSeq" id="WP_168117262.1">
    <property type="nucleotide sequence ID" value="NZ_BOON01000014.1"/>
</dbReference>
<dbReference type="PANTHER" id="PTHR40763:SF4">
    <property type="entry name" value="DUF1707 DOMAIN-CONTAINING PROTEIN"/>
    <property type="match status" value="1"/>
</dbReference>
<feature type="transmembrane region" description="Helical" evidence="1">
    <location>
        <begin position="66"/>
        <end position="86"/>
    </location>
</feature>
<evidence type="ECO:0000313" key="4">
    <source>
        <dbReference type="Proteomes" id="UP000599074"/>
    </source>
</evidence>
<dbReference type="AlphaFoldDB" id="A0A8J3X2F4"/>
<dbReference type="EMBL" id="BOON01000014">
    <property type="protein sequence ID" value="GII21858.1"/>
    <property type="molecule type" value="Genomic_DNA"/>
</dbReference>
<name>A0A8J3X2F4_9ACTN</name>
<sequence length="88" mass="9440">MDGLRVSDADRMRVVAALERHTAAGRLSLDEFSDRVGRALAAATRHDLARVTSDLPAEPASQSRQLLLAFLLAMLTMAGLALVLVLGR</sequence>
<keyword evidence="4" id="KW-1185">Reference proteome</keyword>
<protein>
    <recommendedName>
        <fullName evidence="2">DUF1707 domain-containing protein</fullName>
    </recommendedName>
</protein>
<evidence type="ECO:0000256" key="1">
    <source>
        <dbReference type="SAM" id="Phobius"/>
    </source>
</evidence>
<feature type="domain" description="DUF1707" evidence="2">
    <location>
        <begin position="4"/>
        <end position="56"/>
    </location>
</feature>
<dbReference type="PANTHER" id="PTHR40763">
    <property type="entry name" value="MEMBRANE PROTEIN-RELATED"/>
    <property type="match status" value="1"/>
</dbReference>
<proteinExistence type="predicted"/>
<gene>
    <name evidence="3" type="ORF">Pme01_14550</name>
</gene>
<dbReference type="Proteomes" id="UP000599074">
    <property type="component" value="Unassembled WGS sequence"/>
</dbReference>
<evidence type="ECO:0000259" key="2">
    <source>
        <dbReference type="Pfam" id="PF08044"/>
    </source>
</evidence>
<keyword evidence="1" id="KW-0812">Transmembrane</keyword>